<dbReference type="AlphaFoldDB" id="A0AA40C4G1"/>
<dbReference type="PANTHER" id="PTHR42791">
    <property type="entry name" value="GNAT FAMILY ACETYLTRANSFERASE"/>
    <property type="match status" value="1"/>
</dbReference>
<sequence length="235" mass="27672">MPYSTHPITPSDAIPLARNNCTAFWHQPYWRIMWPKDMQLPFMLAQVEKRITASVIINNRDAMRHEKAVDDETGEIIGYCRWMLPEWLVQRGKETGEVIWKERQVEEVSEDFRKKAEEEMEGAWFEPREDMGELDEKIDEAMARLSRDREYIKLEYLAVYPERQGQGIGTALVESGIRKAEELGVPIFVMGFDVSRRLYMRLGFREMESVLQDDRKFGGDGNYNAYFMVYDKHLV</sequence>
<dbReference type="GO" id="GO:0016747">
    <property type="term" value="F:acyltransferase activity, transferring groups other than amino-acyl groups"/>
    <property type="evidence" value="ECO:0007669"/>
    <property type="project" value="InterPro"/>
</dbReference>
<dbReference type="PROSITE" id="PS51186">
    <property type="entry name" value="GNAT"/>
    <property type="match status" value="1"/>
</dbReference>
<evidence type="ECO:0000313" key="2">
    <source>
        <dbReference type="EMBL" id="KAK0624409.1"/>
    </source>
</evidence>
<dbReference type="EMBL" id="JAULSU010000003">
    <property type="protein sequence ID" value="KAK0624409.1"/>
    <property type="molecule type" value="Genomic_DNA"/>
</dbReference>
<evidence type="ECO:0000259" key="1">
    <source>
        <dbReference type="PROSITE" id="PS51186"/>
    </source>
</evidence>
<dbReference type="PANTHER" id="PTHR42791:SF2">
    <property type="entry name" value="N-ACETYLTRANSFERASE DOMAIN-CONTAINING PROTEIN"/>
    <property type="match status" value="1"/>
</dbReference>
<proteinExistence type="predicted"/>
<dbReference type="InterPro" id="IPR000182">
    <property type="entry name" value="GNAT_dom"/>
</dbReference>
<dbReference type="SUPFAM" id="SSF55729">
    <property type="entry name" value="Acyl-CoA N-acyltransferases (Nat)"/>
    <property type="match status" value="1"/>
</dbReference>
<feature type="domain" description="N-acetyltransferase" evidence="1">
    <location>
        <begin position="93"/>
        <end position="233"/>
    </location>
</feature>
<dbReference type="Pfam" id="PF00583">
    <property type="entry name" value="Acetyltransf_1"/>
    <property type="match status" value="1"/>
</dbReference>
<dbReference type="InterPro" id="IPR052523">
    <property type="entry name" value="Trichothecene_AcTrans"/>
</dbReference>
<name>A0AA40C4G1_9PEZI</name>
<accession>A0AA40C4G1</accession>
<gene>
    <name evidence="2" type="ORF">B0T14DRAFT_554264</name>
</gene>
<dbReference type="CDD" id="cd04301">
    <property type="entry name" value="NAT_SF"/>
    <property type="match status" value="1"/>
</dbReference>
<reference evidence="2" key="1">
    <citation type="submission" date="2023-06" db="EMBL/GenBank/DDBJ databases">
        <title>Genome-scale phylogeny and comparative genomics of the fungal order Sordariales.</title>
        <authorList>
            <consortium name="Lawrence Berkeley National Laboratory"/>
            <person name="Hensen N."/>
            <person name="Bonometti L."/>
            <person name="Westerberg I."/>
            <person name="Brannstrom I.O."/>
            <person name="Guillou S."/>
            <person name="Cros-Aarteil S."/>
            <person name="Calhoun S."/>
            <person name="Haridas S."/>
            <person name="Kuo A."/>
            <person name="Mondo S."/>
            <person name="Pangilinan J."/>
            <person name="Riley R."/>
            <person name="Labutti K."/>
            <person name="Andreopoulos B."/>
            <person name="Lipzen A."/>
            <person name="Chen C."/>
            <person name="Yanf M."/>
            <person name="Daum C."/>
            <person name="Ng V."/>
            <person name="Clum A."/>
            <person name="Steindorff A."/>
            <person name="Ohm R."/>
            <person name="Martin F."/>
            <person name="Silar P."/>
            <person name="Natvig D."/>
            <person name="Lalanne C."/>
            <person name="Gautier V."/>
            <person name="Ament-Velasquez S.L."/>
            <person name="Kruys A."/>
            <person name="Hutchinson M.I."/>
            <person name="Powell A.J."/>
            <person name="Barry K."/>
            <person name="Miller A.N."/>
            <person name="Grigoriev I.V."/>
            <person name="Debuchy R."/>
            <person name="Gladieux P."/>
            <person name="Thoren M.H."/>
            <person name="Johannesson H."/>
        </authorList>
    </citation>
    <scope>NUCLEOTIDE SEQUENCE</scope>
    <source>
        <strain evidence="2">CBS 606.72</strain>
    </source>
</reference>
<evidence type="ECO:0000313" key="3">
    <source>
        <dbReference type="Proteomes" id="UP001175000"/>
    </source>
</evidence>
<dbReference type="Proteomes" id="UP001175000">
    <property type="component" value="Unassembled WGS sequence"/>
</dbReference>
<protein>
    <submittedName>
        <fullName evidence="2">Acyl-CoA N-acyltransferase</fullName>
    </submittedName>
</protein>
<dbReference type="InterPro" id="IPR016181">
    <property type="entry name" value="Acyl_CoA_acyltransferase"/>
</dbReference>
<organism evidence="2 3">
    <name type="scientific">Immersiella caudata</name>
    <dbReference type="NCBI Taxonomy" id="314043"/>
    <lineage>
        <taxon>Eukaryota</taxon>
        <taxon>Fungi</taxon>
        <taxon>Dikarya</taxon>
        <taxon>Ascomycota</taxon>
        <taxon>Pezizomycotina</taxon>
        <taxon>Sordariomycetes</taxon>
        <taxon>Sordariomycetidae</taxon>
        <taxon>Sordariales</taxon>
        <taxon>Lasiosphaeriaceae</taxon>
        <taxon>Immersiella</taxon>
    </lineage>
</organism>
<dbReference type="Gene3D" id="3.40.630.30">
    <property type="match status" value="1"/>
</dbReference>
<comment type="caution">
    <text evidence="2">The sequence shown here is derived from an EMBL/GenBank/DDBJ whole genome shotgun (WGS) entry which is preliminary data.</text>
</comment>
<keyword evidence="3" id="KW-1185">Reference proteome</keyword>